<name>X7ZXV1_MYCXE</name>
<proteinExistence type="predicted"/>
<dbReference type="AlphaFoldDB" id="X7ZXV1"/>
<evidence type="ECO:0000313" key="1">
    <source>
        <dbReference type="EMBL" id="EUA23553.1"/>
    </source>
</evidence>
<accession>X7ZXV1</accession>
<reference evidence="1" key="1">
    <citation type="submission" date="2014-01" db="EMBL/GenBank/DDBJ databases">
        <authorList>
            <person name="Brown-Elliot B."/>
            <person name="Wallace R."/>
            <person name="Lenaerts A."/>
            <person name="Ordway D."/>
            <person name="DeGroote M.A."/>
            <person name="Parker T."/>
            <person name="Sizemore C."/>
            <person name="Tallon L.J."/>
            <person name="Sadzewicz L.K."/>
            <person name="Sengamalay N."/>
            <person name="Fraser C.M."/>
            <person name="Hine E."/>
            <person name="Shefchek K.A."/>
            <person name="Das S.P."/>
            <person name="Tettelin H."/>
        </authorList>
    </citation>
    <scope>NUCLEOTIDE SEQUENCE [LARGE SCALE GENOMIC DNA]</scope>
    <source>
        <strain evidence="1">4042</strain>
    </source>
</reference>
<organism evidence="1">
    <name type="scientific">Mycobacterium xenopi 4042</name>
    <dbReference type="NCBI Taxonomy" id="1299334"/>
    <lineage>
        <taxon>Bacteria</taxon>
        <taxon>Bacillati</taxon>
        <taxon>Actinomycetota</taxon>
        <taxon>Actinomycetes</taxon>
        <taxon>Mycobacteriales</taxon>
        <taxon>Mycobacteriaceae</taxon>
        <taxon>Mycobacterium</taxon>
    </lineage>
</organism>
<protein>
    <submittedName>
        <fullName evidence="1">Uncharacterized protein</fullName>
    </submittedName>
</protein>
<gene>
    <name evidence="1" type="ORF">I553_5307</name>
</gene>
<comment type="caution">
    <text evidence="1">The sequence shown here is derived from an EMBL/GenBank/DDBJ whole genome shotgun (WGS) entry which is preliminary data.</text>
</comment>
<dbReference type="EMBL" id="JAOB01000069">
    <property type="protein sequence ID" value="EUA23553.1"/>
    <property type="molecule type" value="Genomic_DNA"/>
</dbReference>
<sequence>MSCGPRDCKPARTAVGKPLSIRTCCRGIAYDPMAKSQESRTD</sequence>